<accession>A0A2W4D0A1</accession>
<evidence type="ECO:0000313" key="1">
    <source>
        <dbReference type="EMBL" id="PZM16398.1"/>
    </source>
</evidence>
<proteinExistence type="predicted"/>
<gene>
    <name evidence="1" type="ORF">CPY51_03360</name>
</gene>
<dbReference type="EMBL" id="PCDP01000002">
    <property type="protein sequence ID" value="PZM16398.1"/>
    <property type="molecule type" value="Genomic_DNA"/>
</dbReference>
<evidence type="ECO:0000313" key="2">
    <source>
        <dbReference type="Proteomes" id="UP000248925"/>
    </source>
</evidence>
<name>A0A2W4D0A1_9HYPH</name>
<dbReference type="AlphaFoldDB" id="A0A2W4D0A1"/>
<protein>
    <submittedName>
        <fullName evidence="1">Uncharacterized protein</fullName>
    </submittedName>
</protein>
<sequence length="93" mass="10601">MSLEASGLALLKLKWPGLRGQLESAFKQSDDFRQLVAGYAEAVMYREAIVRGTKPRTNLKEYDVLCNDIEVDIRRAVLFYAQYRRANPIAPSH</sequence>
<reference evidence="1 2" key="1">
    <citation type="journal article" date="2018" name="Sci. Rep.">
        <title>Rhizobium tumorigenes sp. nov., a novel plant tumorigenic bacterium isolated from cane gall tumors on thornless blackberry.</title>
        <authorList>
            <person name="Kuzmanovi N."/>
            <person name="Smalla K."/>
            <person name="Gronow S."/>
            <person name="PuBawska J."/>
        </authorList>
    </citation>
    <scope>NUCLEOTIDE SEQUENCE [LARGE SCALE GENOMIC DNA]</scope>
    <source>
        <strain evidence="1 2">CCBAU 85046</strain>
    </source>
</reference>
<organism evidence="1 2">
    <name type="scientific">Rhizobium tubonense</name>
    <dbReference type="NCBI Taxonomy" id="484088"/>
    <lineage>
        <taxon>Bacteria</taxon>
        <taxon>Pseudomonadati</taxon>
        <taxon>Pseudomonadota</taxon>
        <taxon>Alphaproteobacteria</taxon>
        <taxon>Hyphomicrobiales</taxon>
        <taxon>Rhizobiaceae</taxon>
        <taxon>Rhizobium/Agrobacterium group</taxon>
        <taxon>Rhizobium</taxon>
    </lineage>
</organism>
<keyword evidence="2" id="KW-1185">Reference proteome</keyword>
<dbReference type="Proteomes" id="UP000248925">
    <property type="component" value="Unassembled WGS sequence"/>
</dbReference>
<dbReference type="RefSeq" id="WP_111158664.1">
    <property type="nucleotide sequence ID" value="NZ_PCDP01000002.1"/>
</dbReference>
<comment type="caution">
    <text evidence="1">The sequence shown here is derived from an EMBL/GenBank/DDBJ whole genome shotgun (WGS) entry which is preliminary data.</text>
</comment>